<name>A0A5S4FIM8_9ACTN</name>
<organism evidence="2 3">
    <name type="scientific">Nonomuraea turkmeniaca</name>
    <dbReference type="NCBI Taxonomy" id="103838"/>
    <lineage>
        <taxon>Bacteria</taxon>
        <taxon>Bacillati</taxon>
        <taxon>Actinomycetota</taxon>
        <taxon>Actinomycetes</taxon>
        <taxon>Streptosporangiales</taxon>
        <taxon>Streptosporangiaceae</taxon>
        <taxon>Nonomuraea</taxon>
    </lineage>
</organism>
<dbReference type="InterPro" id="IPR011047">
    <property type="entry name" value="Quinoprotein_ADH-like_sf"/>
</dbReference>
<dbReference type="RefSeq" id="WP_138667482.1">
    <property type="nucleotide sequence ID" value="NZ_VCKY01000058.1"/>
</dbReference>
<proteinExistence type="predicted"/>
<dbReference type="PROSITE" id="PS50011">
    <property type="entry name" value="PROTEIN_KINASE_DOM"/>
    <property type="match status" value="1"/>
</dbReference>
<dbReference type="InterPro" id="IPR011009">
    <property type="entry name" value="Kinase-like_dom_sf"/>
</dbReference>
<dbReference type="InterPro" id="IPR001680">
    <property type="entry name" value="WD40_rpt"/>
</dbReference>
<dbReference type="OrthoDB" id="582179at2"/>
<sequence length="1182" mass="124440">MAAGDPDRLGGYWVARQLGEGGQGVVYEAYDDAGGRVAVKVLRRGSRGKDFAREVAAAQRVASFCTARLIAADGSGDQPYLVSEYVEGPSLRRAVEEGGAFSGDRLHALAIGMMTALVAIHEAGVVHRDLKPDNVLLSPEGPRVIDFGIARTQEMSHSASNQVRGTPPYMSPEVLSGERAGPASDVFAWAAVVLFAATGRSPFEATTMGAIMHRVLTLEPDCEMLPPVLRSAVSRALAKPARDRPPARDLLLDLLSGRGGRGPGGALLDRGFSAAARARPAVMVASPPLGAVAERMYDALPSAERAVVPDVLLRLIQTGDGGEDVLRTADPTEVCGGRPGHETVLTALLGAGLVVRQDAGVRLANAALPRAWPRLREWLEAERPGLAIHRRLSEAARLWDLHERRPSDLYQGSALEVARTWATGGRRYLTLSPLEDRFLTEGLTAAARRSRRRRQVTAALAALTLVASGAGVYAEARRREAVTERAAVAAHLERAVARSLVIRAQGMRPADPRTAMLLNVAAWRIGPQEPETLAGLREALTHPARDVFSPPDAAPGTVYALNTTGTMLVGVREGVATVWDVAGHKRAGRLTGVGAGVRQAALNHDGSLLAVRDERSVRLWDVRSGRPVGTGFGGGYTFLVQESMRFSSDGRFLRLPSGMEVPNTVWVDVRTRRALRAPGGALVDELGPDGRYAVTGLNSVGTSRVRVWDLVSGKERALEYLEDRRDVTDALFSADGKVFATVRDGAVSFWDLATGTALDWTFADGAGTRHVALSPDGALLVTDDDDEIAVYRTADGSELSRVPFATSGVEAPSAFGADGRTLRLLGENGTVLTLRTAEPGGARAAEPVSGALGGTTAAAVIEGRLEVRNAETGGSPRSLRVAAEGAGADGPPCCEVAVSPDGSLVAVGGFLSLAGADPKRASVAVLDAADLTVKAVFAIKQQMEGVSTLEFGPDGSSLAVSPTQVGDLDEGSEAPTELWRWRTKKATLLREAHANQPVAFGPDGRTLVTGTGAVMEIPSGRVVRRLDAGIPVFGPGGRSLAMAGPAGITVWDTRTWRPSAVRLAAKSASAPAFSHDGRTLAASTPAGVRLWDVATGRSMGAFAAGEEAVDLSFAPSDGLLYTVGVRGEVRAEKMDPALTATAVCALAGHELSPGEWHRFVPELPYRRVCAPSTQPGQARSWS</sequence>
<dbReference type="GO" id="GO:0005524">
    <property type="term" value="F:ATP binding"/>
    <property type="evidence" value="ECO:0007669"/>
    <property type="project" value="InterPro"/>
</dbReference>
<dbReference type="InterPro" id="IPR049052">
    <property type="entry name" value="nSTAND1"/>
</dbReference>
<dbReference type="SMART" id="SM00320">
    <property type="entry name" value="WD40"/>
    <property type="match status" value="4"/>
</dbReference>
<comment type="caution">
    <text evidence="2">The sequence shown here is derived from an EMBL/GenBank/DDBJ whole genome shotgun (WGS) entry which is preliminary data.</text>
</comment>
<evidence type="ECO:0000313" key="2">
    <source>
        <dbReference type="EMBL" id="TMR20256.1"/>
    </source>
</evidence>
<gene>
    <name evidence="2" type="ORF">ETD86_18970</name>
</gene>
<dbReference type="Proteomes" id="UP000309128">
    <property type="component" value="Unassembled WGS sequence"/>
</dbReference>
<dbReference type="Gene3D" id="1.10.510.10">
    <property type="entry name" value="Transferase(Phosphotransferase) domain 1"/>
    <property type="match status" value="1"/>
</dbReference>
<dbReference type="SMART" id="SM00220">
    <property type="entry name" value="S_TKc"/>
    <property type="match status" value="1"/>
</dbReference>
<reference evidence="2 3" key="1">
    <citation type="submission" date="2019-05" db="EMBL/GenBank/DDBJ databases">
        <title>Draft genome sequence of Nonomuraea turkmeniaca DSM 43926.</title>
        <authorList>
            <person name="Saricaoglu S."/>
            <person name="Isik K."/>
        </authorList>
    </citation>
    <scope>NUCLEOTIDE SEQUENCE [LARGE SCALE GENOMIC DNA]</scope>
    <source>
        <strain evidence="2 3">DSM 43926</strain>
    </source>
</reference>
<evidence type="ECO:0000259" key="1">
    <source>
        <dbReference type="PROSITE" id="PS50011"/>
    </source>
</evidence>
<dbReference type="InterPro" id="IPR008271">
    <property type="entry name" value="Ser/Thr_kinase_AS"/>
</dbReference>
<dbReference type="AlphaFoldDB" id="A0A5S4FIM8"/>
<keyword evidence="3" id="KW-1185">Reference proteome</keyword>
<dbReference type="InterPro" id="IPR015943">
    <property type="entry name" value="WD40/YVTN_repeat-like_dom_sf"/>
</dbReference>
<dbReference type="Gene3D" id="2.130.10.10">
    <property type="entry name" value="YVTN repeat-like/Quinoprotein amine dehydrogenase"/>
    <property type="match status" value="4"/>
</dbReference>
<dbReference type="Gene3D" id="3.30.200.20">
    <property type="entry name" value="Phosphorylase Kinase, domain 1"/>
    <property type="match status" value="1"/>
</dbReference>
<dbReference type="GO" id="GO:0004674">
    <property type="term" value="F:protein serine/threonine kinase activity"/>
    <property type="evidence" value="ECO:0007669"/>
    <property type="project" value="TreeGrafter"/>
</dbReference>
<dbReference type="PROSITE" id="PS00108">
    <property type="entry name" value="PROTEIN_KINASE_ST"/>
    <property type="match status" value="1"/>
</dbReference>
<dbReference type="Pfam" id="PF20703">
    <property type="entry name" value="nSTAND1"/>
    <property type="match status" value="1"/>
</dbReference>
<dbReference type="EMBL" id="VCKY01000058">
    <property type="protein sequence ID" value="TMR20256.1"/>
    <property type="molecule type" value="Genomic_DNA"/>
</dbReference>
<dbReference type="SUPFAM" id="SSF50998">
    <property type="entry name" value="Quinoprotein alcohol dehydrogenase-like"/>
    <property type="match status" value="1"/>
</dbReference>
<evidence type="ECO:0000313" key="3">
    <source>
        <dbReference type="Proteomes" id="UP000309128"/>
    </source>
</evidence>
<accession>A0A5S4FIM8</accession>
<dbReference type="InterPro" id="IPR000719">
    <property type="entry name" value="Prot_kinase_dom"/>
</dbReference>
<dbReference type="SUPFAM" id="SSF56112">
    <property type="entry name" value="Protein kinase-like (PK-like)"/>
    <property type="match status" value="1"/>
</dbReference>
<dbReference type="CDD" id="cd14014">
    <property type="entry name" value="STKc_PknB_like"/>
    <property type="match status" value="1"/>
</dbReference>
<dbReference type="GO" id="GO:0005737">
    <property type="term" value="C:cytoplasm"/>
    <property type="evidence" value="ECO:0007669"/>
    <property type="project" value="TreeGrafter"/>
</dbReference>
<protein>
    <recommendedName>
        <fullName evidence="1">Protein kinase domain-containing protein</fullName>
    </recommendedName>
</protein>
<dbReference type="InterPro" id="IPR053235">
    <property type="entry name" value="Ser_Thr_kinase"/>
</dbReference>
<dbReference type="Pfam" id="PF00069">
    <property type="entry name" value="Pkinase"/>
    <property type="match status" value="1"/>
</dbReference>
<feature type="domain" description="Protein kinase" evidence="1">
    <location>
        <begin position="12"/>
        <end position="255"/>
    </location>
</feature>
<dbReference type="PANTHER" id="PTHR24361">
    <property type="entry name" value="MITOGEN-ACTIVATED KINASE KINASE KINASE"/>
    <property type="match status" value="1"/>
</dbReference>